<sequence>MPKQNAYRFYILRVFVLTLLSLSLIAGVNAGIDPYEALGTIQIRGVNNVKSEKNLQVRLFKTLAINRLQVQSVFLGSSRTEFGLDSHHPALKNQQPGYNLAISGGNMYEVRRYFDHVMATQPDVKKIVLGIDFFMFNQFQQVTPDFNENRLEVRRIIFKDFFDILFSKSSLIASVRTVRSSRREPDSIGSFYPDGRINPDFYIAKAYQNQPTKARFSQVLQDFMTRDDLYGNYQLSRDYLEDLKAVITTSQAREIQLTIFISPSHAMQWEAIRVSGLWSQFEQWKREIVQFAPIWDFSGYNSITTEPLTDSMVYYIESSHYRKEVGDLILNRILNYNLDVVYLEGVPPDFGVLLTPNNLEDHLAQIRQDRAVWVKNNPEWVEFVEGLKPE</sequence>
<evidence type="ECO:0000313" key="1">
    <source>
        <dbReference type="EMBL" id="MCW6037050.1"/>
    </source>
</evidence>
<protein>
    <recommendedName>
        <fullName evidence="3">AlgX/AlgJ SGNH hydrolase-like domain-containing protein</fullName>
    </recommendedName>
</protein>
<dbReference type="SUPFAM" id="SSF52266">
    <property type="entry name" value="SGNH hydrolase"/>
    <property type="match status" value="1"/>
</dbReference>
<keyword evidence="2" id="KW-1185">Reference proteome</keyword>
<dbReference type="EMBL" id="JAIHOM010000055">
    <property type="protein sequence ID" value="MCW6037050.1"/>
    <property type="molecule type" value="Genomic_DNA"/>
</dbReference>
<accession>A0ABT3L6D7</accession>
<organism evidence="1 2">
    <name type="scientific">Spirulina subsalsa FACHB-351</name>
    <dbReference type="NCBI Taxonomy" id="234711"/>
    <lineage>
        <taxon>Bacteria</taxon>
        <taxon>Bacillati</taxon>
        <taxon>Cyanobacteriota</taxon>
        <taxon>Cyanophyceae</taxon>
        <taxon>Spirulinales</taxon>
        <taxon>Spirulinaceae</taxon>
        <taxon>Spirulina</taxon>
    </lineage>
</organism>
<evidence type="ECO:0000313" key="2">
    <source>
        <dbReference type="Proteomes" id="UP001526426"/>
    </source>
</evidence>
<dbReference type="RefSeq" id="WP_265264882.1">
    <property type="nucleotide sequence ID" value="NZ_JAIHOM010000055.1"/>
</dbReference>
<gene>
    <name evidence="1" type="ORF">K4A83_12340</name>
</gene>
<comment type="caution">
    <text evidence="1">The sequence shown here is derived from an EMBL/GenBank/DDBJ whole genome shotgun (WGS) entry which is preliminary data.</text>
</comment>
<dbReference type="Proteomes" id="UP001526426">
    <property type="component" value="Unassembled WGS sequence"/>
</dbReference>
<name>A0ABT3L6D7_9CYAN</name>
<proteinExistence type="predicted"/>
<reference evidence="1 2" key="1">
    <citation type="submission" date="2021-08" db="EMBL/GenBank/DDBJ databases">
        <title>Draft genome sequence of Spirulina subsalsa with high tolerance to salinity and hype-accumulation of phycocyanin.</title>
        <authorList>
            <person name="Pei H."/>
            <person name="Jiang L."/>
        </authorList>
    </citation>
    <scope>NUCLEOTIDE SEQUENCE [LARGE SCALE GENOMIC DNA]</scope>
    <source>
        <strain evidence="1 2">FACHB-351</strain>
    </source>
</reference>
<evidence type="ECO:0008006" key="3">
    <source>
        <dbReference type="Google" id="ProtNLM"/>
    </source>
</evidence>